<gene>
    <name evidence="2" type="ORF">ABID23_001432</name>
</gene>
<accession>A0ABV2HIF5</accession>
<keyword evidence="1" id="KW-0732">Signal</keyword>
<feature type="chain" id="PRO_5046121627" evidence="1">
    <location>
        <begin position="21"/>
        <end position="66"/>
    </location>
</feature>
<reference evidence="2 3" key="1">
    <citation type="submission" date="2024-06" db="EMBL/GenBank/DDBJ databases">
        <title>Genomic Encyclopedia of Type Strains, Phase IV (KMG-IV): sequencing the most valuable type-strain genomes for metagenomic binning, comparative biology and taxonomic classification.</title>
        <authorList>
            <person name="Goeker M."/>
        </authorList>
    </citation>
    <scope>NUCLEOTIDE SEQUENCE [LARGE SCALE GENOMIC DNA]</scope>
    <source>
        <strain evidence="2 3">DSM 23649</strain>
    </source>
</reference>
<evidence type="ECO:0000256" key="1">
    <source>
        <dbReference type="SAM" id="SignalP"/>
    </source>
</evidence>
<protein>
    <submittedName>
        <fullName evidence="2">Uncharacterized protein</fullName>
    </submittedName>
</protein>
<dbReference type="EMBL" id="JBEPLI010000021">
    <property type="protein sequence ID" value="MET3590326.1"/>
    <property type="molecule type" value="Genomic_DNA"/>
</dbReference>
<comment type="caution">
    <text evidence="2">The sequence shown here is derived from an EMBL/GenBank/DDBJ whole genome shotgun (WGS) entry which is preliminary data.</text>
</comment>
<organism evidence="2 3">
    <name type="scientific">Bartonella silvatica</name>
    <dbReference type="NCBI Taxonomy" id="357760"/>
    <lineage>
        <taxon>Bacteria</taxon>
        <taxon>Pseudomonadati</taxon>
        <taxon>Pseudomonadota</taxon>
        <taxon>Alphaproteobacteria</taxon>
        <taxon>Hyphomicrobiales</taxon>
        <taxon>Bartonellaceae</taxon>
        <taxon>Bartonella</taxon>
    </lineage>
</organism>
<feature type="signal peptide" evidence="1">
    <location>
        <begin position="1"/>
        <end position="20"/>
    </location>
</feature>
<name>A0ABV2HIF5_9HYPH</name>
<sequence>MYRNVKKIFLFLLISKPSYAVFVGKVITMEHSWPENISFKTMSFFQQITYDDGPDSIYFWEESIPV</sequence>
<evidence type="ECO:0000313" key="3">
    <source>
        <dbReference type="Proteomes" id="UP001549086"/>
    </source>
</evidence>
<proteinExistence type="predicted"/>
<keyword evidence="3" id="KW-1185">Reference proteome</keyword>
<dbReference type="Proteomes" id="UP001549086">
    <property type="component" value="Unassembled WGS sequence"/>
</dbReference>
<evidence type="ECO:0000313" key="2">
    <source>
        <dbReference type="EMBL" id="MET3590326.1"/>
    </source>
</evidence>